<proteinExistence type="predicted"/>
<gene>
    <name evidence="2" type="ORF">TetV_347</name>
</gene>
<keyword evidence="1" id="KW-1133">Transmembrane helix</keyword>
<reference evidence="2" key="1">
    <citation type="journal article" date="2018" name="Virology">
        <title>A giant virus infecting green algae encodes key fermentation genes.</title>
        <authorList>
            <person name="Schvarcz C.R."/>
            <person name="Steward G.F."/>
        </authorList>
    </citation>
    <scope>NUCLEOTIDE SEQUENCE [LARGE SCALE GENOMIC DNA]</scope>
</reference>
<feature type="transmembrane region" description="Helical" evidence="1">
    <location>
        <begin position="6"/>
        <end position="34"/>
    </location>
</feature>
<evidence type="ECO:0000313" key="2">
    <source>
        <dbReference type="EMBL" id="AUF82439.1"/>
    </source>
</evidence>
<feature type="transmembrane region" description="Helical" evidence="1">
    <location>
        <begin position="104"/>
        <end position="124"/>
    </location>
</feature>
<protein>
    <submittedName>
        <fullName evidence="2">Uncharacterized protein</fullName>
    </submittedName>
</protein>
<evidence type="ECO:0000256" key="1">
    <source>
        <dbReference type="SAM" id="Phobius"/>
    </source>
</evidence>
<accession>A0A2P0VNW0</accession>
<sequence length="313" mass="35853">MLSTLIYKILGCLLVAASWIMSYEIATTIMKYTYDHSLIMLRTRNWSYQTSVIRRILVSTVFYAMIFNLISWAVVAQSYLMSDPENIWGLASYLVSWDYLINPWYFLILILMTFVTSIFVVFKFRNVVNKDKVIKVKTYDTVMGAGRLVWLVSGSVIMTFVVMNMVRNEMADNNVISRVPSGDQVAESIAYGIAALSVRDEGLRDKYKEMLLSLDPSDAKKVKDLVSLARQKNVRVRVGTTPSTNSVSKSLSYFKRDDTKRVSHLMKEMGYDENTRIATRNNLNDLLTIKNDKVLQFLKQLKQKDSDAVEITS</sequence>
<evidence type="ECO:0000313" key="3">
    <source>
        <dbReference type="Proteomes" id="UP000244773"/>
    </source>
</evidence>
<keyword evidence="1" id="KW-0472">Membrane</keyword>
<dbReference type="EMBL" id="KY322437">
    <property type="protein sequence ID" value="AUF82439.1"/>
    <property type="molecule type" value="Genomic_DNA"/>
</dbReference>
<keyword evidence="1" id="KW-0812">Transmembrane</keyword>
<feature type="transmembrane region" description="Helical" evidence="1">
    <location>
        <begin position="145"/>
        <end position="166"/>
    </location>
</feature>
<name>A0A2P0VNW0_9VIRU</name>
<keyword evidence="3" id="KW-1185">Reference proteome</keyword>
<dbReference type="Proteomes" id="UP000244773">
    <property type="component" value="Segment"/>
</dbReference>
<feature type="transmembrane region" description="Helical" evidence="1">
    <location>
        <begin position="55"/>
        <end position="75"/>
    </location>
</feature>
<organism evidence="2">
    <name type="scientific">Tetraselmis virus 1</name>
    <dbReference type="NCBI Taxonomy" id="2060617"/>
    <lineage>
        <taxon>Viruses</taxon>
        <taxon>Varidnaviria</taxon>
        <taxon>Bamfordvirae</taxon>
        <taxon>Nucleocytoviricota</taxon>
        <taxon>Megaviricetes</taxon>
        <taxon>Imitervirales</taxon>
        <taxon>Allomimiviridae</taxon>
        <taxon>Oceanusvirus</taxon>
        <taxon>Oceanusvirus kaneohense</taxon>
    </lineage>
</organism>